<protein>
    <recommendedName>
        <fullName evidence="3">histidine kinase</fullName>
        <ecNumber evidence="3">2.7.13.3</ecNumber>
    </recommendedName>
</protein>
<dbReference type="GO" id="GO:0005886">
    <property type="term" value="C:plasma membrane"/>
    <property type="evidence" value="ECO:0007669"/>
    <property type="project" value="TreeGrafter"/>
</dbReference>
<dbReference type="PROSITE" id="PS50109">
    <property type="entry name" value="HIS_KIN"/>
    <property type="match status" value="1"/>
</dbReference>
<reference evidence="12" key="1">
    <citation type="submission" date="2021-02" db="EMBL/GenBank/DDBJ databases">
        <title>PHA producing bacteria isolated from coastal sediment in Guangdong, Shenzhen.</title>
        <authorList>
            <person name="Zheng W."/>
            <person name="Yu S."/>
            <person name="Huang Y."/>
        </authorList>
    </citation>
    <scope>NUCLEOTIDE SEQUENCE</scope>
    <source>
        <strain evidence="12">TN14-10</strain>
    </source>
</reference>
<keyword evidence="8 10" id="KW-1133">Transmembrane helix</keyword>
<keyword evidence="5" id="KW-0808">Transferase</keyword>
<dbReference type="PRINTS" id="PR00344">
    <property type="entry name" value="BCTRLSENSOR"/>
</dbReference>
<keyword evidence="7 12" id="KW-0418">Kinase</keyword>
<dbReference type="Gene3D" id="3.30.565.10">
    <property type="entry name" value="Histidine kinase-like ATPase, C-terminal domain"/>
    <property type="match status" value="1"/>
</dbReference>
<name>A0A939DDR4_9GAMM</name>
<dbReference type="PANTHER" id="PTHR45436:SF8">
    <property type="entry name" value="HISTIDINE KINASE"/>
    <property type="match status" value="1"/>
</dbReference>
<evidence type="ECO:0000256" key="2">
    <source>
        <dbReference type="ARBA" id="ARBA00004370"/>
    </source>
</evidence>
<dbReference type="RefSeq" id="WP_206559748.1">
    <property type="nucleotide sequence ID" value="NZ_JAFKCZ010000004.1"/>
</dbReference>
<comment type="caution">
    <text evidence="12">The sequence shown here is derived from an EMBL/GenBank/DDBJ whole genome shotgun (WGS) entry which is preliminary data.</text>
</comment>
<dbReference type="InterPro" id="IPR036097">
    <property type="entry name" value="HisK_dim/P_sf"/>
</dbReference>
<evidence type="ECO:0000256" key="9">
    <source>
        <dbReference type="ARBA" id="ARBA00023136"/>
    </source>
</evidence>
<gene>
    <name evidence="12" type="ORF">JYP50_06905</name>
</gene>
<dbReference type="SUPFAM" id="SSF47384">
    <property type="entry name" value="Homodimeric domain of signal transducing histidine kinase"/>
    <property type="match status" value="1"/>
</dbReference>
<evidence type="ECO:0000256" key="8">
    <source>
        <dbReference type="ARBA" id="ARBA00022989"/>
    </source>
</evidence>
<comment type="subcellular location">
    <subcellularLocation>
        <location evidence="2">Membrane</location>
    </subcellularLocation>
</comment>
<dbReference type="InterPro" id="IPR005467">
    <property type="entry name" value="His_kinase_dom"/>
</dbReference>
<evidence type="ECO:0000256" key="6">
    <source>
        <dbReference type="ARBA" id="ARBA00022692"/>
    </source>
</evidence>
<keyword evidence="6 10" id="KW-0812">Transmembrane</keyword>
<dbReference type="Pfam" id="PF00512">
    <property type="entry name" value="HisKA"/>
    <property type="match status" value="1"/>
</dbReference>
<dbReference type="AlphaFoldDB" id="A0A939DDR4"/>
<evidence type="ECO:0000313" key="12">
    <source>
        <dbReference type="EMBL" id="MBN7796311.1"/>
    </source>
</evidence>
<dbReference type="Gene3D" id="1.10.287.130">
    <property type="match status" value="1"/>
</dbReference>
<evidence type="ECO:0000256" key="4">
    <source>
        <dbReference type="ARBA" id="ARBA00022553"/>
    </source>
</evidence>
<dbReference type="InterPro" id="IPR003661">
    <property type="entry name" value="HisK_dim/P_dom"/>
</dbReference>
<feature type="transmembrane region" description="Helical" evidence="10">
    <location>
        <begin position="164"/>
        <end position="186"/>
    </location>
</feature>
<organism evidence="12 13">
    <name type="scientific">Parahaliea mediterranea</name>
    <dbReference type="NCBI Taxonomy" id="651086"/>
    <lineage>
        <taxon>Bacteria</taxon>
        <taxon>Pseudomonadati</taxon>
        <taxon>Pseudomonadota</taxon>
        <taxon>Gammaproteobacteria</taxon>
        <taxon>Cellvibrionales</taxon>
        <taxon>Halieaceae</taxon>
        <taxon>Parahaliea</taxon>
    </lineage>
</organism>
<dbReference type="Proteomes" id="UP000664303">
    <property type="component" value="Unassembled WGS sequence"/>
</dbReference>
<dbReference type="InterPro" id="IPR003594">
    <property type="entry name" value="HATPase_dom"/>
</dbReference>
<dbReference type="Pfam" id="PF02518">
    <property type="entry name" value="HATPase_c"/>
    <property type="match status" value="1"/>
</dbReference>
<keyword evidence="13" id="KW-1185">Reference proteome</keyword>
<dbReference type="GO" id="GO:0000155">
    <property type="term" value="F:phosphorelay sensor kinase activity"/>
    <property type="evidence" value="ECO:0007669"/>
    <property type="project" value="InterPro"/>
</dbReference>
<dbReference type="InterPro" id="IPR050428">
    <property type="entry name" value="TCS_sensor_his_kinase"/>
</dbReference>
<dbReference type="InterPro" id="IPR036890">
    <property type="entry name" value="HATPase_C_sf"/>
</dbReference>
<feature type="domain" description="Histidine kinase" evidence="11">
    <location>
        <begin position="245"/>
        <end position="455"/>
    </location>
</feature>
<evidence type="ECO:0000256" key="3">
    <source>
        <dbReference type="ARBA" id="ARBA00012438"/>
    </source>
</evidence>
<evidence type="ECO:0000256" key="5">
    <source>
        <dbReference type="ARBA" id="ARBA00022679"/>
    </source>
</evidence>
<evidence type="ECO:0000256" key="10">
    <source>
        <dbReference type="SAM" id="Phobius"/>
    </source>
</evidence>
<dbReference type="SMART" id="SM00387">
    <property type="entry name" value="HATPase_c"/>
    <property type="match status" value="1"/>
</dbReference>
<dbReference type="EMBL" id="JAFKCZ010000004">
    <property type="protein sequence ID" value="MBN7796311.1"/>
    <property type="molecule type" value="Genomic_DNA"/>
</dbReference>
<evidence type="ECO:0000256" key="7">
    <source>
        <dbReference type="ARBA" id="ARBA00022777"/>
    </source>
</evidence>
<feature type="transmembrane region" description="Helical" evidence="10">
    <location>
        <begin position="15"/>
        <end position="37"/>
    </location>
</feature>
<evidence type="ECO:0000256" key="1">
    <source>
        <dbReference type="ARBA" id="ARBA00000085"/>
    </source>
</evidence>
<proteinExistence type="predicted"/>
<dbReference type="EC" id="2.7.13.3" evidence="3"/>
<evidence type="ECO:0000259" key="11">
    <source>
        <dbReference type="PROSITE" id="PS50109"/>
    </source>
</evidence>
<accession>A0A939DDR4</accession>
<dbReference type="SMART" id="SM00388">
    <property type="entry name" value="HisKA"/>
    <property type="match status" value="1"/>
</dbReference>
<dbReference type="SUPFAM" id="SSF55874">
    <property type="entry name" value="ATPase domain of HSP90 chaperone/DNA topoisomerase II/histidine kinase"/>
    <property type="match status" value="1"/>
</dbReference>
<dbReference type="CDD" id="cd00082">
    <property type="entry name" value="HisKA"/>
    <property type="match status" value="1"/>
</dbReference>
<dbReference type="PANTHER" id="PTHR45436">
    <property type="entry name" value="SENSOR HISTIDINE KINASE YKOH"/>
    <property type="match status" value="1"/>
</dbReference>
<dbReference type="InterPro" id="IPR004358">
    <property type="entry name" value="Sig_transdc_His_kin-like_C"/>
</dbReference>
<sequence length="455" mass="50134">MRVLQVLNSLTFRFIARYVIVLVSAVFAVMLLLFAYLSYGYFRELGDGIREELDTLEVVYRGQSLPGVQRYLRDQQSAPTGAHFSYLLTDARGAKLAGDLPRVPRYRELSGGWLAFQRALWFEGKSPDVDFLARSRDFGDGTRALVAYNFADAAQSGGMVFGTLVRAMVATLILGIIGGFFSASFAQRRLEEFSHRLSRIVRENVAERMPVEGEEGHLRELSLVTNSMLDQMSMLMQGIKQVSDNIAHDLRTPLTRIRNKLNQLRANLEPGGQEAVDRIIEDCDDLLSSFNALLRISALESGSRATADQALDLAVLLGDVVELYEPLANDKDIALRLEAPASCAVRGDSDLLFQLFANLVDNAIKYTPRGGEIAVALEGAGDSGARVEVRDSGPGIPAADRKNAFRRFYRLEASRGKEPGHGLGLALVQAIVQHHRGEVSLGDNRPGLRVRVELP</sequence>
<keyword evidence="4" id="KW-0597">Phosphoprotein</keyword>
<evidence type="ECO:0000313" key="13">
    <source>
        <dbReference type="Proteomes" id="UP000664303"/>
    </source>
</evidence>
<keyword evidence="9 10" id="KW-0472">Membrane</keyword>
<comment type="catalytic activity">
    <reaction evidence="1">
        <text>ATP + protein L-histidine = ADP + protein N-phospho-L-histidine.</text>
        <dbReference type="EC" id="2.7.13.3"/>
    </reaction>
</comment>